<feature type="disulfide bond" evidence="1">
    <location>
        <begin position="183"/>
        <end position="192"/>
    </location>
</feature>
<evidence type="ECO:0000256" key="1">
    <source>
        <dbReference type="PROSITE-ProRule" id="PRU00076"/>
    </source>
</evidence>
<name>V6TW60_GIAIN</name>
<feature type="transmembrane region" description="Helical" evidence="2">
    <location>
        <begin position="1639"/>
        <end position="1661"/>
    </location>
</feature>
<dbReference type="Proteomes" id="UP000018040">
    <property type="component" value="Unassembled WGS sequence"/>
</dbReference>
<feature type="non-terminal residue" evidence="4">
    <location>
        <position position="1"/>
    </location>
</feature>
<sequence length="1714" mass="180122">VTDQLMDVSPYVYNIFAYDRLGLPLKIYRMLTLLLAAACSAAACGSGPECVHGNCTYGDGAYFCQCRRGWAGAACDAPRAGFLKITTNGRAASDRAVNYACLVNGTECTDSKKCNYYAGAYSCDACPDGFVSYDGECLPKSCFNTGDYSGQEASKPPCNGRGRCLLKDPGMAGLEASDYACDCYPIYRGALCESCNDANAIAADSTPSRALSTCNARACQDAEGVICSEHGECVLDVGLDRESYHYRCSCESGYTHVGHKCVRTECVATIDGSPVVCGGFGECTEDEASPGTFKCVCDNDAVQVGTVCTYSACTDSSAAKICGGVGACVRDGAAYSCDCRGLATGSLCETCIDGKSASIDGKCVPLGCLTSNKQDLCTPTGTCVKSDGAYHCRCPDMLVAVDGKCTSLACTDEELSLVCSGHGTCKVDVLTAITCTCETGYTYVAPGRCILSSLIDSSNRVCSGNGRIVISADTPSTMKCQCSSIYEGTKCETCSTATAQEIEGVCVAKKCIIESSSNTRATTSDVCGGAGKYTTFGDPNDPFITCIPTDTSNDKVSAYNGTFFAKPGCVHVSKIDKTRRFYCGFLYGITEDLPNDGAVACGQTTAGSLTLETCTACPNNFHLVHFGEKAGYKSTCMHDSCYHGNGNSRMWYEYCGGTGDCVQKSDKTGYECDCGAGATWNDTLKACVTDACKLDKTLAGPRAPEYCADVSSFELQCTVGRDATWQCDCSRGDYITYNRTCILKAKNADPTTQRVRGLCGGPGAGYLDTTGSCVCNSGFKKIGDLCYSYDCLPVGATADATLSVDKHICSGKGICAYNQLTGRYGCECESGYEAFGGYCTHSGCAGKVIHNGEIKYVECKVYDGTVGSCVQDANKNTYSCSCTFPYKPANGLCVHQRCMPGNVYCGGDALAACVKGSDYYYSCVCSEGYEKGQLYDECIPSKCVYRNSLSDPAVACNGLGTCTGEGSLLKNRECACNNNAKLVTLRDASGDLRKTCVLTSCISSSEGVDPPVICGGLGRCGSSGCICNDGYTSFGNTCVSPKCLINTTDASNAITRSICGGDTIGECVKTGTAGTFEDYTCKCKQGLTGYEVVDGFCLPNSCIFEVTASEGTKQKTMCGGSHLGSCVLNLTESAKSYCKCENWYTVVQIDTGKCMHTSCLSKILPGNPSQNLECSGHGTCRGSKDTGYSCTCDSGYETLSVSGQNYLCIPSKCLTSNTGLEKICSGRGQCSLDKNAEGCKCYTEYTGDKCETCAAGHKEYTDKRCYPTDCPEGDSCSVETTPVAGTCQLVNSRFVCVCVDSSFIVDKQSKKCRKSKCFYTDPYDNTEKKCYNMGYCDDSGETEKCSCSSGTILVGTGVCVYTECMPESSKTDPATICNKRGTCIRSSVDGKGMCQCDSSVYRTDKKSGQCFVKECFGAADSILSEVCDGGGTCDENTKKCNCNVDGFQNLSGQNGCVHTNCISSDKKLCSGFGACERVGDTYGCLCASHYTLVEKDCVPTNCLNGTVTCNGGGTCTGAGASATCSCRSGWALRGTLCYPAACISNGLICGGNGDCPLSDGGSCNCRSGYESTSEGLCISSRCIQRGADGTVQVCGGNGRCMSESGVEPSCVCNEGFSLTGDFVCGIPASSNKSSAGTTIAIVVVVLLVLAAVAGFLVWWFVIRPRKGGVLRERAPRGGPKLPKPQLSRNSSLTASMYSTAPLLSGSRQSSMVQL</sequence>
<dbReference type="OrthoDB" id="283575at2759"/>
<comment type="caution">
    <text evidence="1">Lacks conserved residue(s) required for the propagation of feature annotation.</text>
</comment>
<dbReference type="PANTHER" id="PTHR24033:SF151">
    <property type="entry name" value="NOTCH 2"/>
    <property type="match status" value="1"/>
</dbReference>
<feature type="disulfide bond" evidence="1">
    <location>
        <begin position="66"/>
        <end position="75"/>
    </location>
</feature>
<dbReference type="InterPro" id="IPR051830">
    <property type="entry name" value="NOTCH_homolog"/>
</dbReference>
<feature type="domain" description="EGF-like" evidence="3">
    <location>
        <begin position="149"/>
        <end position="193"/>
    </location>
</feature>
<keyword evidence="2" id="KW-0812">Transmembrane</keyword>
<evidence type="ECO:0000313" key="5">
    <source>
        <dbReference type="Proteomes" id="UP000018040"/>
    </source>
</evidence>
<dbReference type="PANTHER" id="PTHR24033">
    <property type="entry name" value="EGF-LIKE DOMAIN-CONTAINING PROTEIN"/>
    <property type="match status" value="1"/>
</dbReference>
<dbReference type="SMART" id="SM00181">
    <property type="entry name" value="EGF"/>
    <property type="match status" value="21"/>
</dbReference>
<keyword evidence="2" id="KW-1133">Transmembrane helix</keyword>
<evidence type="ECO:0000256" key="2">
    <source>
        <dbReference type="SAM" id="Phobius"/>
    </source>
</evidence>
<keyword evidence="1" id="KW-0245">EGF-like domain</keyword>
<dbReference type="VEuPathDB" id="GiardiaDB:GL50803_00137727"/>
<gene>
    <name evidence="4" type="ORF">GSB_151858</name>
</gene>
<evidence type="ECO:0000259" key="3">
    <source>
        <dbReference type="PROSITE" id="PS50026"/>
    </source>
</evidence>
<dbReference type="EMBL" id="AHHH01000138">
    <property type="protein sequence ID" value="ESU41240.1"/>
    <property type="molecule type" value="Genomic_DNA"/>
</dbReference>
<dbReference type="InterPro" id="IPR000742">
    <property type="entry name" value="EGF"/>
</dbReference>
<feature type="domain" description="EGF-like" evidence="3">
    <location>
        <begin position="46"/>
        <end position="76"/>
    </location>
</feature>
<keyword evidence="2" id="KW-0472">Membrane</keyword>
<dbReference type="PROSITE" id="PS00022">
    <property type="entry name" value="EGF_1"/>
    <property type="match status" value="4"/>
</dbReference>
<proteinExistence type="predicted"/>
<reference evidence="4 5" key="2">
    <citation type="journal article" date="2013" name="Genome Biol. Evol.">
        <title>Genome sequencing of Giardia lamblia genotypes A2 and B isolates (DH and GS) and comparative analysis with the genomes of genotypes A1 and E (WB and Pig).</title>
        <authorList>
            <person name="Adam R.D."/>
            <person name="Dahlstrom E.W."/>
            <person name="Martens C.A."/>
            <person name="Bruno D.P."/>
            <person name="Barbian K.D."/>
            <person name="Ricklefs S.M."/>
            <person name="Hernandez M.M."/>
            <person name="Narla N.P."/>
            <person name="Patel R.B."/>
            <person name="Porcella S.F."/>
            <person name="Nash T.E."/>
        </authorList>
    </citation>
    <scope>NUCLEOTIDE SEQUENCE [LARGE SCALE GENOMIC DNA]</scope>
    <source>
        <strain evidence="4 5">GS</strain>
    </source>
</reference>
<comment type="caution">
    <text evidence="4">The sequence shown here is derived from an EMBL/GenBank/DDBJ whole genome shotgun (WGS) entry which is preliminary data.</text>
</comment>
<evidence type="ECO:0000313" key="4">
    <source>
        <dbReference type="EMBL" id="ESU41240.1"/>
    </source>
</evidence>
<dbReference type="VEuPathDB" id="GiardiaDB:GL50581_4085"/>
<dbReference type="VEuPathDB" id="GiardiaDB:QR46_4725"/>
<accession>V6TW60</accession>
<reference evidence="5" key="1">
    <citation type="submission" date="2012-02" db="EMBL/GenBank/DDBJ databases">
        <title>Genome sequencing of Giardia lamblia Genotypes A2 and B isolates (DH and GS) and comparative analysis with the genomes of Genotypes A1 and E (WB and Pig).</title>
        <authorList>
            <person name="Adam R."/>
            <person name="Dahlstrom E."/>
            <person name="Martens C."/>
            <person name="Bruno D."/>
            <person name="Barbian K."/>
            <person name="Porcella S.F."/>
            <person name="Nash T."/>
        </authorList>
    </citation>
    <scope>NUCLEOTIDE SEQUENCE</scope>
    <source>
        <strain evidence="5">GS</strain>
    </source>
</reference>
<protein>
    <recommendedName>
        <fullName evidence="3">EGF-like domain-containing protein</fullName>
    </recommendedName>
</protein>
<keyword evidence="1" id="KW-1015">Disulfide bond</keyword>
<dbReference type="PROSITE" id="PS50026">
    <property type="entry name" value="EGF_3"/>
    <property type="match status" value="2"/>
</dbReference>
<dbReference type="PROSITE" id="PS01186">
    <property type="entry name" value="EGF_2"/>
    <property type="match status" value="5"/>
</dbReference>
<organism evidence="4 5">
    <name type="scientific">Giardia intestinalis</name>
    <name type="common">Giardia lamblia</name>
    <dbReference type="NCBI Taxonomy" id="5741"/>
    <lineage>
        <taxon>Eukaryota</taxon>
        <taxon>Metamonada</taxon>
        <taxon>Diplomonadida</taxon>
        <taxon>Hexamitidae</taxon>
        <taxon>Giardiinae</taxon>
        <taxon>Giardia</taxon>
    </lineage>
</organism>
<dbReference type="VEuPathDB" id="GiardiaDB:DHA2_152775"/>